<comment type="caution">
    <text evidence="1">The sequence shown here is derived from an EMBL/GenBank/DDBJ whole genome shotgun (WGS) entry which is preliminary data.</text>
</comment>
<evidence type="ECO:0000313" key="1">
    <source>
        <dbReference type="EMBL" id="GBM08314.1"/>
    </source>
</evidence>
<dbReference type="EMBL" id="BGPR01000255">
    <property type="protein sequence ID" value="GBM08314.1"/>
    <property type="molecule type" value="Genomic_DNA"/>
</dbReference>
<proteinExistence type="predicted"/>
<organism evidence="1 2">
    <name type="scientific">Araneus ventricosus</name>
    <name type="common">Orbweaver spider</name>
    <name type="synonym">Epeira ventricosa</name>
    <dbReference type="NCBI Taxonomy" id="182803"/>
    <lineage>
        <taxon>Eukaryota</taxon>
        <taxon>Metazoa</taxon>
        <taxon>Ecdysozoa</taxon>
        <taxon>Arthropoda</taxon>
        <taxon>Chelicerata</taxon>
        <taxon>Arachnida</taxon>
        <taxon>Araneae</taxon>
        <taxon>Araneomorphae</taxon>
        <taxon>Entelegynae</taxon>
        <taxon>Araneoidea</taxon>
        <taxon>Araneidae</taxon>
        <taxon>Araneus</taxon>
    </lineage>
</organism>
<evidence type="ECO:0000313" key="2">
    <source>
        <dbReference type="Proteomes" id="UP000499080"/>
    </source>
</evidence>
<sequence>MFASNQQNSQASPEKGVKYIFRVPSSDPLNLQLLIETLNFPAIGSSGKNNPAVPTNMMSSYPIQNFQARSGRLPVEMSSSRFPAIIFK</sequence>
<name>A0A4Y2CX57_ARAVE</name>
<dbReference type="Proteomes" id="UP000499080">
    <property type="component" value="Unassembled WGS sequence"/>
</dbReference>
<dbReference type="AlphaFoldDB" id="A0A4Y2CX57"/>
<accession>A0A4Y2CX57</accession>
<protein>
    <submittedName>
        <fullName evidence="1">Uncharacterized protein</fullName>
    </submittedName>
</protein>
<gene>
    <name evidence="1" type="ORF">AVEN_101441_1</name>
</gene>
<reference evidence="1 2" key="1">
    <citation type="journal article" date="2019" name="Sci. Rep.">
        <title>Orb-weaving spider Araneus ventricosus genome elucidates the spidroin gene catalogue.</title>
        <authorList>
            <person name="Kono N."/>
            <person name="Nakamura H."/>
            <person name="Ohtoshi R."/>
            <person name="Moran D.A.P."/>
            <person name="Shinohara A."/>
            <person name="Yoshida Y."/>
            <person name="Fujiwara M."/>
            <person name="Mori M."/>
            <person name="Tomita M."/>
            <person name="Arakawa K."/>
        </authorList>
    </citation>
    <scope>NUCLEOTIDE SEQUENCE [LARGE SCALE GENOMIC DNA]</scope>
</reference>
<keyword evidence="2" id="KW-1185">Reference proteome</keyword>